<reference evidence="3 4" key="1">
    <citation type="submission" date="2024-03" db="EMBL/GenBank/DDBJ databases">
        <title>The Acrasis kona genome and developmental transcriptomes reveal deep origins of eukaryotic multicellular pathways.</title>
        <authorList>
            <person name="Sheikh S."/>
            <person name="Fu C.-J."/>
            <person name="Brown M.W."/>
            <person name="Baldauf S.L."/>
        </authorList>
    </citation>
    <scope>NUCLEOTIDE SEQUENCE [LARGE SCALE GENOMIC DNA]</scope>
    <source>
        <strain evidence="3 4">ATCC MYA-3509</strain>
    </source>
</reference>
<comment type="caution">
    <text evidence="3">The sequence shown here is derived from an EMBL/GenBank/DDBJ whole genome shotgun (WGS) entry which is preliminary data.</text>
</comment>
<evidence type="ECO:0000313" key="3">
    <source>
        <dbReference type="EMBL" id="KAL0477711.1"/>
    </source>
</evidence>
<dbReference type="EMBL" id="JAOPGA020000222">
    <property type="protein sequence ID" value="KAL0477711.1"/>
    <property type="molecule type" value="Genomic_DNA"/>
</dbReference>
<evidence type="ECO:0000256" key="2">
    <source>
        <dbReference type="SAM" id="MobiDB-lite"/>
    </source>
</evidence>
<keyword evidence="4" id="KW-1185">Reference proteome</keyword>
<dbReference type="AlphaFoldDB" id="A0AAW2YL45"/>
<evidence type="ECO:0000313" key="4">
    <source>
        <dbReference type="Proteomes" id="UP001431209"/>
    </source>
</evidence>
<protein>
    <submittedName>
        <fullName evidence="3">Uncharacterized protein</fullName>
    </submittedName>
</protein>
<gene>
    <name evidence="3" type="ORF">AKO1_013500</name>
</gene>
<feature type="coiled-coil region" evidence="1">
    <location>
        <begin position="218"/>
        <end position="248"/>
    </location>
</feature>
<dbReference type="Proteomes" id="UP001431209">
    <property type="component" value="Unassembled WGS sequence"/>
</dbReference>
<evidence type="ECO:0000256" key="1">
    <source>
        <dbReference type="SAM" id="Coils"/>
    </source>
</evidence>
<feature type="region of interest" description="Disordered" evidence="2">
    <location>
        <begin position="71"/>
        <end position="93"/>
    </location>
</feature>
<feature type="compositionally biased region" description="Basic and acidic residues" evidence="2">
    <location>
        <begin position="119"/>
        <end position="136"/>
    </location>
</feature>
<feature type="compositionally biased region" description="Acidic residues" evidence="2">
    <location>
        <begin position="84"/>
        <end position="93"/>
    </location>
</feature>
<name>A0AAW2YL45_9EUKA</name>
<organism evidence="3 4">
    <name type="scientific">Acrasis kona</name>
    <dbReference type="NCBI Taxonomy" id="1008807"/>
    <lineage>
        <taxon>Eukaryota</taxon>
        <taxon>Discoba</taxon>
        <taxon>Heterolobosea</taxon>
        <taxon>Tetramitia</taxon>
        <taxon>Eutetramitia</taxon>
        <taxon>Acrasidae</taxon>
        <taxon>Acrasis</taxon>
    </lineage>
</organism>
<feature type="compositionally biased region" description="Basic residues" evidence="2">
    <location>
        <begin position="137"/>
        <end position="146"/>
    </location>
</feature>
<proteinExistence type="predicted"/>
<feature type="region of interest" description="Disordered" evidence="2">
    <location>
        <begin position="113"/>
        <end position="157"/>
    </location>
</feature>
<feature type="region of interest" description="Disordered" evidence="2">
    <location>
        <begin position="251"/>
        <end position="272"/>
    </location>
</feature>
<sequence length="389" mass="44552">MFSDYDFFLKQPLTRSSAYSIQSLESIFLQKLLAPVKNVWMVSLFKKVNTAVTTQAVITTAEKRRVHFGGNGDFQFLPSGNDNEQNESLEEPQLDEVEEEVKEVNAVQLPSQELSQPEEVEKIKEPTTAYKPDKIRRSLGQRRTKQPRFSSGVPTDIPDQERLIKTLDLIIGHQKQYLSNKAHLQDAHAHIFNTLMKEKLPGILAKHSNKIKKPNKINETLYAKQKSIQELRDKLQKEESEWLEVDKQLQSLPDGANQRTAEQVEKEASESINQDGPDIRNVIVDVIKNNMLSTDYIKIHVQKMSQLHRIAERCNHELVKRVKRETLAQDEQRKNETEEEASGSIIDFVNNLTAFSQYPTMADKNLEVAMPTEEDVVDVATILKTFTTN</sequence>
<accession>A0AAW2YL45</accession>
<keyword evidence="1" id="KW-0175">Coiled coil</keyword>